<dbReference type="RefSeq" id="WP_245911141.1">
    <property type="nucleotide sequence ID" value="NZ_PXYY01000025.1"/>
</dbReference>
<comment type="caution">
    <text evidence="7">The sequence shown here is derived from an EMBL/GenBank/DDBJ whole genome shotgun (WGS) entry which is preliminary data.</text>
</comment>
<comment type="catalytic activity">
    <reaction evidence="6">
        <text>a 2'-deoxyadenosine in DNA + S-adenosyl-L-methionine = an N(6)-methyl-2'-deoxyadenosine in DNA + S-adenosyl-L-homocysteine + H(+)</text>
        <dbReference type="Rhea" id="RHEA:15197"/>
        <dbReference type="Rhea" id="RHEA-COMP:12418"/>
        <dbReference type="Rhea" id="RHEA-COMP:12419"/>
        <dbReference type="ChEBI" id="CHEBI:15378"/>
        <dbReference type="ChEBI" id="CHEBI:57856"/>
        <dbReference type="ChEBI" id="CHEBI:59789"/>
        <dbReference type="ChEBI" id="CHEBI:90615"/>
        <dbReference type="ChEBI" id="CHEBI:90616"/>
        <dbReference type="EC" id="2.1.1.72"/>
    </reaction>
</comment>
<evidence type="ECO:0000256" key="6">
    <source>
        <dbReference type="ARBA" id="ARBA00047942"/>
    </source>
</evidence>
<keyword evidence="8" id="KW-1185">Reference proteome</keyword>
<gene>
    <name evidence="7" type="ORF">C7N83_05645</name>
</gene>
<dbReference type="GO" id="GO:0009007">
    <property type="term" value="F:site-specific DNA-methyltransferase (adenine-specific) activity"/>
    <property type="evidence" value="ECO:0007669"/>
    <property type="project" value="UniProtKB-EC"/>
</dbReference>
<evidence type="ECO:0000256" key="1">
    <source>
        <dbReference type="ARBA" id="ARBA00006594"/>
    </source>
</evidence>
<name>A0A2P7U0R6_9NEIS</name>
<dbReference type="Pfam" id="PF02086">
    <property type="entry name" value="MethyltransfD12"/>
    <property type="match status" value="1"/>
</dbReference>
<dbReference type="InterPro" id="IPR023095">
    <property type="entry name" value="Ade_MeTrfase_dom_2"/>
</dbReference>
<sequence>MCEYLSREGGLFLGKGEAHYYTIWKRFNQDAEPLDFLFFNRAGFNGMIRFNKKGEFSIPFCCKLNRFA</sequence>
<evidence type="ECO:0000313" key="8">
    <source>
        <dbReference type="Proteomes" id="UP000241868"/>
    </source>
</evidence>
<evidence type="ECO:0000256" key="5">
    <source>
        <dbReference type="ARBA" id="ARBA00022691"/>
    </source>
</evidence>
<dbReference type="Gene3D" id="1.10.1020.10">
    <property type="entry name" value="Adenine-specific Methyltransferase, Domain 2"/>
    <property type="match status" value="1"/>
</dbReference>
<evidence type="ECO:0000313" key="7">
    <source>
        <dbReference type="EMBL" id="PSJ80557.1"/>
    </source>
</evidence>
<evidence type="ECO:0000256" key="4">
    <source>
        <dbReference type="ARBA" id="ARBA00022679"/>
    </source>
</evidence>
<accession>A0A2P7U0R6</accession>
<dbReference type="GO" id="GO:0032259">
    <property type="term" value="P:methylation"/>
    <property type="evidence" value="ECO:0007669"/>
    <property type="project" value="UniProtKB-KW"/>
</dbReference>
<proteinExistence type="inferred from homology"/>
<dbReference type="Proteomes" id="UP000241868">
    <property type="component" value="Unassembled WGS sequence"/>
</dbReference>
<dbReference type="SUPFAM" id="SSF53335">
    <property type="entry name" value="S-adenosyl-L-methionine-dependent methyltransferases"/>
    <property type="match status" value="1"/>
</dbReference>
<dbReference type="InterPro" id="IPR029063">
    <property type="entry name" value="SAM-dependent_MTases_sf"/>
</dbReference>
<evidence type="ECO:0000256" key="3">
    <source>
        <dbReference type="ARBA" id="ARBA00022603"/>
    </source>
</evidence>
<dbReference type="GO" id="GO:0009307">
    <property type="term" value="P:DNA restriction-modification system"/>
    <property type="evidence" value="ECO:0007669"/>
    <property type="project" value="InterPro"/>
</dbReference>
<dbReference type="EC" id="2.1.1.72" evidence="2"/>
<reference evidence="7 8" key="1">
    <citation type="submission" date="2018-03" db="EMBL/GenBank/DDBJ databases">
        <title>Neisseria weixii sp. nov., isolated from the intestinal contents of Tibetan Plateau pika (Ochotona curzoniae) in Yushu, Qinghai Province, China.</title>
        <authorList>
            <person name="Gui Z."/>
        </authorList>
    </citation>
    <scope>NUCLEOTIDE SEQUENCE [LARGE SCALE GENOMIC DNA]</scope>
    <source>
        <strain evidence="7 8">ATCC 51483</strain>
    </source>
</reference>
<comment type="similarity">
    <text evidence="1">Belongs to the N(4)/N(6)-methyltransferase family.</text>
</comment>
<dbReference type="InterPro" id="IPR012327">
    <property type="entry name" value="MeTrfase_D12"/>
</dbReference>
<evidence type="ECO:0000256" key="2">
    <source>
        <dbReference type="ARBA" id="ARBA00011900"/>
    </source>
</evidence>
<dbReference type="AlphaFoldDB" id="A0A2P7U0R6"/>
<dbReference type="EMBL" id="PXYY01000025">
    <property type="protein sequence ID" value="PSJ80557.1"/>
    <property type="molecule type" value="Genomic_DNA"/>
</dbReference>
<organism evidence="7 8">
    <name type="scientific">Neisseria iguanae</name>
    <dbReference type="NCBI Taxonomy" id="90242"/>
    <lineage>
        <taxon>Bacteria</taxon>
        <taxon>Pseudomonadati</taxon>
        <taxon>Pseudomonadota</taxon>
        <taxon>Betaproteobacteria</taxon>
        <taxon>Neisseriales</taxon>
        <taxon>Neisseriaceae</taxon>
        <taxon>Neisseria</taxon>
    </lineage>
</organism>
<protein>
    <recommendedName>
        <fullName evidence="2">site-specific DNA-methyltransferase (adenine-specific)</fullName>
        <ecNumber evidence="2">2.1.1.72</ecNumber>
    </recommendedName>
</protein>
<keyword evidence="5" id="KW-0949">S-adenosyl-L-methionine</keyword>
<keyword evidence="3" id="KW-0489">Methyltransferase</keyword>
<keyword evidence="4" id="KW-0808">Transferase</keyword>